<reference evidence="1 2" key="1">
    <citation type="submission" date="2023-01" db="EMBL/GenBank/DDBJ databases">
        <title>Analysis of 21 Apiospora genomes using comparative genomics revels a genus with tremendous synthesis potential of carbohydrate active enzymes and secondary metabolites.</title>
        <authorList>
            <person name="Sorensen T."/>
        </authorList>
    </citation>
    <scope>NUCLEOTIDE SEQUENCE [LARGE SCALE GENOMIC DNA]</scope>
    <source>
        <strain evidence="1 2">CBS 33761</strain>
    </source>
</reference>
<comment type="caution">
    <text evidence="1">The sequence shown here is derived from an EMBL/GenBank/DDBJ whole genome shotgun (WGS) entry which is preliminary data.</text>
</comment>
<name>A0ABR1S1T7_9PEZI</name>
<protein>
    <submittedName>
        <fullName evidence="1">Uncharacterized protein</fullName>
    </submittedName>
</protein>
<evidence type="ECO:0000313" key="2">
    <source>
        <dbReference type="Proteomes" id="UP001444661"/>
    </source>
</evidence>
<gene>
    <name evidence="1" type="ORF">PG993_012202</name>
</gene>
<dbReference type="EMBL" id="JAQQWK010000011">
    <property type="protein sequence ID" value="KAK8024136.1"/>
    <property type="molecule type" value="Genomic_DNA"/>
</dbReference>
<organism evidence="1 2">
    <name type="scientific">Apiospora rasikravindrae</name>
    <dbReference type="NCBI Taxonomy" id="990691"/>
    <lineage>
        <taxon>Eukaryota</taxon>
        <taxon>Fungi</taxon>
        <taxon>Dikarya</taxon>
        <taxon>Ascomycota</taxon>
        <taxon>Pezizomycotina</taxon>
        <taxon>Sordariomycetes</taxon>
        <taxon>Xylariomycetidae</taxon>
        <taxon>Amphisphaeriales</taxon>
        <taxon>Apiosporaceae</taxon>
        <taxon>Apiospora</taxon>
    </lineage>
</organism>
<proteinExistence type="predicted"/>
<accession>A0ABR1S1T7</accession>
<sequence length="390" mass="44808">MIDTKSNPTKIVCSGSSVTRWDAQGHWDGQLPCSYGYKYTCRIHNSTLRPIYHNPLLDAPKSSRWNLPDIPAVCKKLRYFAHSSVRVTDSLESVASDDEAKPLKEVSLVEGSPPFLSGLPFDVASILTLDPMHPAMPYGLAFYHLNYARRQLKPTNSVAFVPELSCSSRSRFGPRGPSFDWTSEVYYNSGSFFQRQEIRCILDEGRNQYPPLEICFCHHQQACFSDWTLENKDGHLAASAKISFAPGRYNHDRGYTWRNDRGANLADLHICTCCHCDFEYNVEVVGRQVNVRFACYKDLGAATDRFEPKWRCHLTDKGLSITRDSPWRAWTGEIPCRSDSLRDYELYRYIWQTAKKLNRPNLHLVMFEAARGEFQSSSDSKDYLSNYFRR</sequence>
<dbReference type="Proteomes" id="UP001444661">
    <property type="component" value="Unassembled WGS sequence"/>
</dbReference>
<keyword evidence="2" id="KW-1185">Reference proteome</keyword>
<evidence type="ECO:0000313" key="1">
    <source>
        <dbReference type="EMBL" id="KAK8024136.1"/>
    </source>
</evidence>